<dbReference type="InterPro" id="IPR013785">
    <property type="entry name" value="Aldolase_TIM"/>
</dbReference>
<evidence type="ECO:0000256" key="4">
    <source>
        <dbReference type="PIRSR" id="PIRSR001365-2"/>
    </source>
</evidence>
<dbReference type="GO" id="GO:0047425">
    <property type="term" value="F:1-pyrroline-4-hydroxy-2-carboxylate deaminase activity"/>
    <property type="evidence" value="ECO:0007669"/>
    <property type="project" value="UniProtKB-EC"/>
</dbReference>
<dbReference type="PIRSF" id="PIRSF001365">
    <property type="entry name" value="DHDPS"/>
    <property type="match status" value="1"/>
</dbReference>
<dbReference type="InterPro" id="IPR002220">
    <property type="entry name" value="DapA-like"/>
</dbReference>
<name>A0A6J4IJ02_9BACT</name>
<sequence length="303" mass="33190">MKTDWKGVFPAVTTQLSEDQSLDLDATARHIEVLIESGVSGLVLLGSLGENQALEPEEKRRVMEAAVRTVGGRVPVLSGVAENSSAVACRYARDMERLGADGLMLLPAMVYKGDARETLAHFRAVARASGLPIIVYNNPLSYGSDITPEMFAELADEETLVAIKESSGDVRRITDLINTVGDRYVIFGGVDDLILESVLLGAQGWIAGVGLAFPRENQHLWDLATSGQWERAREIYRWYTPLLHLDIGAKFVQKIKLAVQECGLGSEWVRAPRLPLTGPEREETLAIIRRGLETRPAVPAQTT</sequence>
<evidence type="ECO:0000256" key="3">
    <source>
        <dbReference type="PIRSR" id="PIRSR001365-1"/>
    </source>
</evidence>
<dbReference type="PANTHER" id="PTHR12128:SF72">
    <property type="entry name" value="DIHYDRODIPICOLINATE SYNTHASE"/>
    <property type="match status" value="1"/>
</dbReference>
<feature type="binding site" evidence="4">
    <location>
        <position position="206"/>
    </location>
    <ligand>
        <name>pyruvate</name>
        <dbReference type="ChEBI" id="CHEBI:15361"/>
    </ligand>
</feature>
<dbReference type="AlphaFoldDB" id="A0A6J4IJ02"/>
<feature type="active site" description="Schiff-base intermediate with substrate" evidence="3">
    <location>
        <position position="164"/>
    </location>
</feature>
<dbReference type="CDD" id="cd00408">
    <property type="entry name" value="DHDPS-like"/>
    <property type="match status" value="1"/>
</dbReference>
<proteinExistence type="inferred from homology"/>
<feature type="active site" description="Proton donor/acceptor" evidence="3">
    <location>
        <position position="136"/>
    </location>
</feature>
<keyword evidence="5" id="KW-0378">Hydrolase</keyword>
<keyword evidence="1 2" id="KW-0456">Lyase</keyword>
<gene>
    <name evidence="5" type="ORF">AVDCRST_MAG63-1959</name>
</gene>
<accession>A0A6J4IJ02</accession>
<comment type="similarity">
    <text evidence="2">Belongs to the DapA family.</text>
</comment>
<protein>
    <submittedName>
        <fullName evidence="5">1-pyrroline-4-hydroxy-2-carboxylate deaminase</fullName>
        <ecNumber evidence="5">3.5.4.22</ecNumber>
    </submittedName>
</protein>
<dbReference type="PANTHER" id="PTHR12128">
    <property type="entry name" value="DIHYDRODIPICOLINATE SYNTHASE"/>
    <property type="match status" value="1"/>
</dbReference>
<dbReference type="Pfam" id="PF00701">
    <property type="entry name" value="DHDPS"/>
    <property type="match status" value="1"/>
</dbReference>
<dbReference type="Gene3D" id="3.20.20.70">
    <property type="entry name" value="Aldolase class I"/>
    <property type="match status" value="1"/>
</dbReference>
<dbReference type="PRINTS" id="PR00146">
    <property type="entry name" value="DHPICSNTHASE"/>
</dbReference>
<reference evidence="5" key="1">
    <citation type="submission" date="2020-02" db="EMBL/GenBank/DDBJ databases">
        <authorList>
            <person name="Meier V. D."/>
        </authorList>
    </citation>
    <scope>NUCLEOTIDE SEQUENCE</scope>
    <source>
        <strain evidence="5">AVDCRST_MAG63</strain>
    </source>
</reference>
<evidence type="ECO:0000313" key="5">
    <source>
        <dbReference type="EMBL" id="CAA9251677.1"/>
    </source>
</evidence>
<dbReference type="SUPFAM" id="SSF51569">
    <property type="entry name" value="Aldolase"/>
    <property type="match status" value="1"/>
</dbReference>
<organism evidence="5">
    <name type="scientific">uncultured Armatimonadetes bacterium</name>
    <dbReference type="NCBI Taxonomy" id="157466"/>
    <lineage>
        <taxon>Bacteria</taxon>
        <taxon>Bacillati</taxon>
        <taxon>Armatimonadota</taxon>
        <taxon>environmental samples</taxon>
    </lineage>
</organism>
<evidence type="ECO:0000256" key="2">
    <source>
        <dbReference type="PIRNR" id="PIRNR001365"/>
    </source>
</evidence>
<evidence type="ECO:0000256" key="1">
    <source>
        <dbReference type="ARBA" id="ARBA00023239"/>
    </source>
</evidence>
<dbReference type="EC" id="3.5.4.22" evidence="5"/>
<dbReference type="GO" id="GO:0008840">
    <property type="term" value="F:4-hydroxy-tetrahydrodipicolinate synthase activity"/>
    <property type="evidence" value="ECO:0007669"/>
    <property type="project" value="TreeGrafter"/>
</dbReference>
<dbReference type="EMBL" id="CADCTO010000250">
    <property type="protein sequence ID" value="CAA9251677.1"/>
    <property type="molecule type" value="Genomic_DNA"/>
</dbReference>
<dbReference type="SMART" id="SM01130">
    <property type="entry name" value="DHDPS"/>
    <property type="match status" value="1"/>
</dbReference>